<feature type="compositionally biased region" description="Low complexity" evidence="1">
    <location>
        <begin position="1"/>
        <end position="14"/>
    </location>
</feature>
<reference evidence="2" key="1">
    <citation type="submission" date="2023-06" db="EMBL/GenBank/DDBJ databases">
        <title>Survivors Of The Sea: Transcriptome response of Skeletonema marinoi to long-term dormancy.</title>
        <authorList>
            <person name="Pinder M.I.M."/>
            <person name="Kourtchenko O."/>
            <person name="Robertson E.K."/>
            <person name="Larsson T."/>
            <person name="Maumus F."/>
            <person name="Osuna-Cruz C.M."/>
            <person name="Vancaester E."/>
            <person name="Stenow R."/>
            <person name="Vandepoele K."/>
            <person name="Ploug H."/>
            <person name="Bruchert V."/>
            <person name="Godhe A."/>
            <person name="Topel M."/>
        </authorList>
    </citation>
    <scope>NUCLEOTIDE SEQUENCE</scope>
    <source>
        <strain evidence="2">R05AC</strain>
    </source>
</reference>
<proteinExistence type="predicted"/>
<keyword evidence="3" id="KW-1185">Reference proteome</keyword>
<dbReference type="GO" id="GO:0015031">
    <property type="term" value="P:protein transport"/>
    <property type="evidence" value="ECO:0007669"/>
    <property type="project" value="InterPro"/>
</dbReference>
<dbReference type="Proteomes" id="UP001224775">
    <property type="component" value="Unassembled WGS sequence"/>
</dbReference>
<feature type="compositionally biased region" description="Basic and acidic residues" evidence="1">
    <location>
        <begin position="214"/>
        <end position="225"/>
    </location>
</feature>
<dbReference type="InterPro" id="IPR019129">
    <property type="entry name" value="Folate-sensitive_fs_Fra10Ac1"/>
</dbReference>
<feature type="region of interest" description="Disordered" evidence="1">
    <location>
        <begin position="331"/>
        <end position="352"/>
    </location>
</feature>
<evidence type="ECO:0000313" key="3">
    <source>
        <dbReference type="Proteomes" id="UP001224775"/>
    </source>
</evidence>
<feature type="compositionally biased region" description="Basic residues" evidence="1">
    <location>
        <begin position="226"/>
        <end position="242"/>
    </location>
</feature>
<dbReference type="GO" id="GO:0030123">
    <property type="term" value="C:AP-3 adaptor complex"/>
    <property type="evidence" value="ECO:0007669"/>
    <property type="project" value="InterPro"/>
</dbReference>
<evidence type="ECO:0000256" key="1">
    <source>
        <dbReference type="SAM" id="MobiDB-lite"/>
    </source>
</evidence>
<evidence type="ECO:0000313" key="2">
    <source>
        <dbReference type="EMBL" id="KAK1736459.1"/>
    </source>
</evidence>
<sequence>MQQMDDSSLSSYSSDNDDGRKHHKRRHHNHDKCKHKRRTKHHKDDIHMKKLPPAQSDWQALRSHFQFVLPDEEEDPPSSGEKKYGSTWQDRMVQHYHSHLYKEYVLADLSRVLEIGKVGLRWRTEEEVKSGRGFRSCGNLKCQSVCINNSSTTLTTEKKEAYDAVVRRSVGIGVPENGGKDPLGVVLPLSISSGAGEALDQYLKSCMNSTTTSGHEESDSYEDKHSRKRRKKQKKKHRKHSRSSSTPQDEEREEQKRLSQLPYGVGLYDYEVDFAYVEQNVNKRELVKVRLCLRCAPLLFAAKDIVSTSKNQDCKTGPATKAKNVRLMAMEAARDSSKDADDDEKESEPNVK</sequence>
<name>A0AAD8XZH1_9STRA</name>
<organism evidence="2 3">
    <name type="scientific">Skeletonema marinoi</name>
    <dbReference type="NCBI Taxonomy" id="267567"/>
    <lineage>
        <taxon>Eukaryota</taxon>
        <taxon>Sar</taxon>
        <taxon>Stramenopiles</taxon>
        <taxon>Ochrophyta</taxon>
        <taxon>Bacillariophyta</taxon>
        <taxon>Coscinodiscophyceae</taxon>
        <taxon>Thalassiosirophycidae</taxon>
        <taxon>Thalassiosirales</taxon>
        <taxon>Skeletonemataceae</taxon>
        <taxon>Skeletonema</taxon>
        <taxon>Skeletonema marinoi-dohrnii complex</taxon>
    </lineage>
</organism>
<dbReference type="Pfam" id="PF09725">
    <property type="entry name" value="Fra10Ac1"/>
    <property type="match status" value="1"/>
</dbReference>
<feature type="region of interest" description="Disordered" evidence="1">
    <location>
        <begin position="209"/>
        <end position="257"/>
    </location>
</feature>
<dbReference type="AlphaFoldDB" id="A0AAD8XZH1"/>
<comment type="caution">
    <text evidence="2">The sequence shown here is derived from an EMBL/GenBank/DDBJ whole genome shotgun (WGS) entry which is preliminary data.</text>
</comment>
<dbReference type="EMBL" id="JATAAI010000029">
    <property type="protein sequence ID" value="KAK1736459.1"/>
    <property type="molecule type" value="Genomic_DNA"/>
</dbReference>
<gene>
    <name evidence="2" type="ORF">QTG54_013059</name>
</gene>
<protein>
    <submittedName>
        <fullName evidence="2">Folate-sensitive fragile site protein Fra10Ac1</fullName>
    </submittedName>
</protein>
<feature type="region of interest" description="Disordered" evidence="1">
    <location>
        <begin position="1"/>
        <end position="55"/>
    </location>
</feature>
<accession>A0AAD8XZH1</accession>
<feature type="compositionally biased region" description="Basic residues" evidence="1">
    <location>
        <begin position="21"/>
        <end position="41"/>
    </location>
</feature>